<reference evidence="14 15" key="1">
    <citation type="submission" date="2016-02" db="EMBL/GenBank/DDBJ databases">
        <title>Complete genome sequence and transcriptome regulation of the pentose utilising yeast Sugiyamaella lignohabitans.</title>
        <authorList>
            <person name="Bellasio M."/>
            <person name="Peymann A."/>
            <person name="Valli M."/>
            <person name="Sipitzky M."/>
            <person name="Graf A."/>
            <person name="Sauer M."/>
            <person name="Marx H."/>
            <person name="Mattanovich D."/>
        </authorList>
    </citation>
    <scope>NUCLEOTIDE SEQUENCE [LARGE SCALE GENOMIC DNA]</scope>
    <source>
        <strain evidence="14 15">CBS 10342</strain>
    </source>
</reference>
<dbReference type="GO" id="GO:0006325">
    <property type="term" value="P:chromatin organization"/>
    <property type="evidence" value="ECO:0007669"/>
    <property type="project" value="UniProtKB-KW"/>
</dbReference>
<dbReference type="CDD" id="cd15505">
    <property type="entry name" value="PHD_ING"/>
    <property type="match status" value="1"/>
</dbReference>
<keyword evidence="7 11" id="KW-0539">Nucleus</keyword>
<dbReference type="SUPFAM" id="SSF57903">
    <property type="entry name" value="FYVE/PHD zinc finger"/>
    <property type="match status" value="1"/>
</dbReference>
<feature type="compositionally biased region" description="Low complexity" evidence="12">
    <location>
        <begin position="381"/>
        <end position="410"/>
    </location>
</feature>
<dbReference type="GO" id="GO:0033698">
    <property type="term" value="C:Rpd3L complex"/>
    <property type="evidence" value="ECO:0007669"/>
    <property type="project" value="TreeGrafter"/>
</dbReference>
<dbReference type="InterPro" id="IPR013083">
    <property type="entry name" value="Znf_RING/FYVE/PHD"/>
</dbReference>
<feature type="domain" description="PHD-type" evidence="13">
    <location>
        <begin position="575"/>
        <end position="624"/>
    </location>
</feature>
<evidence type="ECO:0000256" key="2">
    <source>
        <dbReference type="ARBA" id="ARBA00010210"/>
    </source>
</evidence>
<dbReference type="PANTHER" id="PTHR10333">
    <property type="entry name" value="INHIBITOR OF GROWTH PROTEIN"/>
    <property type="match status" value="1"/>
</dbReference>
<feature type="binding site" evidence="9">
    <location>
        <position position="602"/>
    </location>
    <ligand>
        <name>Zn(2+)</name>
        <dbReference type="ChEBI" id="CHEBI:29105"/>
        <label>1</label>
    </ligand>
</feature>
<feature type="compositionally biased region" description="Low complexity" evidence="12">
    <location>
        <begin position="556"/>
        <end position="568"/>
    </location>
</feature>
<feature type="compositionally biased region" description="Low complexity" evidence="12">
    <location>
        <begin position="342"/>
        <end position="357"/>
    </location>
</feature>
<feature type="region of interest" description="Disordered" evidence="12">
    <location>
        <begin position="459"/>
        <end position="498"/>
    </location>
</feature>
<dbReference type="GO" id="GO:0008270">
    <property type="term" value="F:zinc ion binding"/>
    <property type="evidence" value="ECO:0007669"/>
    <property type="project" value="UniProtKB-KW"/>
</dbReference>
<evidence type="ECO:0000256" key="8">
    <source>
        <dbReference type="PIRSR" id="PIRSR628651-50"/>
    </source>
</evidence>
<feature type="binding site" evidence="9">
    <location>
        <position position="580"/>
    </location>
    <ligand>
        <name>Zn(2+)</name>
        <dbReference type="ChEBI" id="CHEBI:29105"/>
        <label>1</label>
    </ligand>
</feature>
<comment type="subcellular location">
    <subcellularLocation>
        <location evidence="1 11">Nucleus</location>
    </subcellularLocation>
</comment>
<dbReference type="InterPro" id="IPR024610">
    <property type="entry name" value="ING_N_histone-binding"/>
</dbReference>
<dbReference type="AlphaFoldDB" id="A0A167EDG5"/>
<evidence type="ECO:0000256" key="10">
    <source>
        <dbReference type="PROSITE-ProRule" id="PRU00146"/>
    </source>
</evidence>
<feature type="compositionally biased region" description="Low complexity" evidence="12">
    <location>
        <begin position="183"/>
        <end position="196"/>
    </location>
</feature>
<dbReference type="OrthoDB" id="5411773at2759"/>
<dbReference type="InterPro" id="IPR019786">
    <property type="entry name" value="Zinc_finger_PHD-type_CS"/>
</dbReference>
<organism evidence="14 15">
    <name type="scientific">Sugiyamaella lignohabitans</name>
    <dbReference type="NCBI Taxonomy" id="796027"/>
    <lineage>
        <taxon>Eukaryota</taxon>
        <taxon>Fungi</taxon>
        <taxon>Dikarya</taxon>
        <taxon>Ascomycota</taxon>
        <taxon>Saccharomycotina</taxon>
        <taxon>Dipodascomycetes</taxon>
        <taxon>Dipodascales</taxon>
        <taxon>Trichomonascaceae</taxon>
        <taxon>Sugiyamaella</taxon>
    </lineage>
</organism>
<feature type="binding site" evidence="9">
    <location>
        <position position="618"/>
    </location>
    <ligand>
        <name>Zn(2+)</name>
        <dbReference type="ChEBI" id="CHEBI:29105"/>
        <label>2</label>
    </ligand>
</feature>
<keyword evidence="6 11" id="KW-0156">Chromatin regulator</keyword>
<feature type="binding site" evidence="9">
    <location>
        <position position="621"/>
    </location>
    <ligand>
        <name>Zn(2+)</name>
        <dbReference type="ChEBI" id="CHEBI:29105"/>
        <label>2</label>
    </ligand>
</feature>
<protein>
    <recommendedName>
        <fullName evidence="11">Chromatin modification-related protein</fullName>
    </recommendedName>
</protein>
<feature type="site" description="Histone H3K4me3 binding" evidence="8">
    <location>
        <position position="588"/>
    </location>
</feature>
<comment type="similarity">
    <text evidence="2 11">Belongs to the ING family.</text>
</comment>
<feature type="site" description="Histone H3K4me3 binding" evidence="8">
    <location>
        <position position="600"/>
    </location>
</feature>
<evidence type="ECO:0000256" key="12">
    <source>
        <dbReference type="SAM" id="MobiDB-lite"/>
    </source>
</evidence>
<keyword evidence="15" id="KW-1185">Reference proteome</keyword>
<dbReference type="EMBL" id="CP014502">
    <property type="protein sequence ID" value="ANB13934.1"/>
    <property type="molecule type" value="Genomic_DNA"/>
</dbReference>
<dbReference type="InterPro" id="IPR028651">
    <property type="entry name" value="ING_fam"/>
</dbReference>
<dbReference type="Gene3D" id="6.10.140.1740">
    <property type="match status" value="1"/>
</dbReference>
<dbReference type="Proteomes" id="UP000189580">
    <property type="component" value="Chromosome d"/>
</dbReference>
<comment type="subunit">
    <text evidence="11">Component of an histone acetyltransferase complex. Interacts with H3K4me3 and to a lesser extent with H3K4me2.</text>
</comment>
<name>A0A167EDG5_9ASCO</name>
<accession>A0A167EDG5</accession>
<dbReference type="RefSeq" id="XP_018736411.1">
    <property type="nucleotide sequence ID" value="XM_018881987.1"/>
</dbReference>
<feature type="region of interest" description="Disordered" evidence="12">
    <location>
        <begin position="529"/>
        <end position="571"/>
    </location>
</feature>
<dbReference type="PROSITE" id="PS50016">
    <property type="entry name" value="ZF_PHD_2"/>
    <property type="match status" value="1"/>
</dbReference>
<dbReference type="InterPro" id="IPR011011">
    <property type="entry name" value="Znf_FYVE_PHD"/>
</dbReference>
<dbReference type="SMART" id="SM00249">
    <property type="entry name" value="PHD"/>
    <property type="match status" value="1"/>
</dbReference>
<comment type="function">
    <text evidence="11">Component of an histone acetyltransferase complex.</text>
</comment>
<dbReference type="GO" id="GO:0006355">
    <property type="term" value="P:regulation of DNA-templated transcription"/>
    <property type="evidence" value="ECO:0007669"/>
    <property type="project" value="TreeGrafter"/>
</dbReference>
<feature type="binding site" evidence="9">
    <location>
        <position position="605"/>
    </location>
    <ligand>
        <name>Zn(2+)</name>
        <dbReference type="ChEBI" id="CHEBI:29105"/>
        <label>1</label>
    </ligand>
</feature>
<dbReference type="KEGG" id="slb:AWJ20_4885"/>
<feature type="site" description="Histone H3K4me3 binding" evidence="8">
    <location>
        <position position="592"/>
    </location>
</feature>
<feature type="binding site" evidence="9">
    <location>
        <position position="578"/>
    </location>
    <ligand>
        <name>Zn(2+)</name>
        <dbReference type="ChEBI" id="CHEBI:29105"/>
        <label>1</label>
    </ligand>
</feature>
<feature type="compositionally biased region" description="Gly residues" evidence="12">
    <location>
        <begin position="358"/>
        <end position="380"/>
    </location>
</feature>
<gene>
    <name evidence="14" type="primary">PHO23</name>
    <name evidence="14" type="ORF">AWJ20_4885</name>
</gene>
<proteinExistence type="inferred from homology"/>
<dbReference type="Pfam" id="PF12998">
    <property type="entry name" value="ING"/>
    <property type="match status" value="2"/>
</dbReference>
<feature type="binding site" evidence="9">
    <location>
        <position position="596"/>
    </location>
    <ligand>
        <name>Zn(2+)</name>
        <dbReference type="ChEBI" id="CHEBI:29105"/>
        <label>2</label>
    </ligand>
</feature>
<evidence type="ECO:0000256" key="5">
    <source>
        <dbReference type="ARBA" id="ARBA00022833"/>
    </source>
</evidence>
<evidence type="ECO:0000256" key="3">
    <source>
        <dbReference type="ARBA" id="ARBA00022723"/>
    </source>
</evidence>
<feature type="compositionally biased region" description="Low complexity" evidence="12">
    <location>
        <begin position="474"/>
        <end position="487"/>
    </location>
</feature>
<feature type="compositionally biased region" description="Low complexity" evidence="12">
    <location>
        <begin position="138"/>
        <end position="175"/>
    </location>
</feature>
<feature type="compositionally biased region" description="Polar residues" evidence="12">
    <location>
        <begin position="291"/>
        <end position="302"/>
    </location>
</feature>
<evidence type="ECO:0000256" key="11">
    <source>
        <dbReference type="RuleBase" id="RU361213"/>
    </source>
</evidence>
<evidence type="ECO:0000313" key="14">
    <source>
        <dbReference type="EMBL" id="ANB13934.1"/>
    </source>
</evidence>
<dbReference type="SMART" id="SM01408">
    <property type="entry name" value="ING"/>
    <property type="match status" value="1"/>
</dbReference>
<keyword evidence="5 9" id="KW-0862">Zinc</keyword>
<evidence type="ECO:0000313" key="15">
    <source>
        <dbReference type="Proteomes" id="UP000189580"/>
    </source>
</evidence>
<feature type="region of interest" description="Disordered" evidence="12">
    <location>
        <begin position="289"/>
        <end position="444"/>
    </location>
</feature>
<evidence type="ECO:0000256" key="4">
    <source>
        <dbReference type="ARBA" id="ARBA00022771"/>
    </source>
</evidence>
<evidence type="ECO:0000256" key="7">
    <source>
        <dbReference type="ARBA" id="ARBA00023242"/>
    </source>
</evidence>
<keyword evidence="3 9" id="KW-0479">Metal-binding</keyword>
<dbReference type="InterPro" id="IPR001965">
    <property type="entry name" value="Znf_PHD"/>
</dbReference>
<evidence type="ECO:0000259" key="13">
    <source>
        <dbReference type="PROSITE" id="PS50016"/>
    </source>
</evidence>
<dbReference type="InterPro" id="IPR019787">
    <property type="entry name" value="Znf_PHD-finger"/>
</dbReference>
<evidence type="ECO:0000256" key="6">
    <source>
        <dbReference type="ARBA" id="ARBA00022853"/>
    </source>
</evidence>
<evidence type="ECO:0000256" key="9">
    <source>
        <dbReference type="PIRSR" id="PIRSR628651-51"/>
    </source>
</evidence>
<feature type="compositionally biased region" description="Low complexity" evidence="12">
    <location>
        <begin position="113"/>
        <end position="127"/>
    </location>
</feature>
<feature type="binding site" evidence="9">
    <location>
        <position position="591"/>
    </location>
    <ligand>
        <name>Zn(2+)</name>
        <dbReference type="ChEBI" id="CHEBI:29105"/>
        <label>2</label>
    </ligand>
</feature>
<comment type="domain">
    <text evidence="11">The PHD-type zinc finger mediates the binding to H3K4me3.</text>
</comment>
<evidence type="ECO:0000256" key="1">
    <source>
        <dbReference type="ARBA" id="ARBA00004123"/>
    </source>
</evidence>
<dbReference type="PROSITE" id="PS01359">
    <property type="entry name" value="ZF_PHD_1"/>
    <property type="match status" value="1"/>
</dbReference>
<dbReference type="GO" id="GO:0070210">
    <property type="term" value="C:Rpd3L-Expanded complex"/>
    <property type="evidence" value="ECO:0007669"/>
    <property type="project" value="TreeGrafter"/>
</dbReference>
<sequence>MEEQEQEVAYRGGGRLGKRNAAGQLTRAAPTDIYPGLNDMSDALEAIPMDIVRHFTLLKEIDAKCVGTTPLLGELIVEFLSLPVPSPATLQAALAASSSFGSNEMQGQEPTNPAAAGSATGSGVAPGNAPVNGENDTSNSINNGNNNNNNNGDGNPANNNSNGNNGDNSSNIGNNVQESQTDGASNNTANSGNTSAEPAVTGSNVLTVSEEEIASIVKREELLAQIRRLINELVPCLEEKMHVAGVAADAMARHVARIDYDFDLICNNEIPERIQVGSANHPAFIAETRLANEQQKGNQTSRSESRREAMAAKKAAAAADGLTGSAATGSGGAKGGRNSTPVAGKGSGSAVSSAGSTTAGGAGSAFGSGATSGRGRGAGKNNGSASAGGNVSANGGAAGSGSVSSNYGNGLSHSNTPAPKRRKGAASAGNTTAGQPSALSNNSSNATAYNSYNYEYQQSYAGQPGTNNGPGRPAGSNNGSAAAGNAGQTNQYNEYANGAGNTGTGSYNGQGYNSNSNENSVIDGYEGSKYENEESISRPTTPAGGNGRRGGRQRTRTVGANSNSSSANAKDDGEPVYCYCQQVSFGEMVGCDGPECKREWFHLPCIGLSSPPKGQWFCEDCAAKYKKPAVKR</sequence>
<feature type="region of interest" description="Disordered" evidence="12">
    <location>
        <begin position="101"/>
        <end position="203"/>
    </location>
</feature>
<keyword evidence="4 10" id="KW-0863">Zinc-finger</keyword>
<dbReference type="Gene3D" id="3.30.40.10">
    <property type="entry name" value="Zinc/RING finger domain, C3HC4 (zinc finger)"/>
    <property type="match status" value="1"/>
</dbReference>
<dbReference type="GeneID" id="30037065"/>
<feature type="compositionally biased region" description="Low complexity" evidence="12">
    <location>
        <begin position="312"/>
        <end position="328"/>
    </location>
</feature>
<dbReference type="PANTHER" id="PTHR10333:SF42">
    <property type="entry name" value="INHIBITOR OF GROWTH PROTEIN 5"/>
    <property type="match status" value="1"/>
</dbReference>
<feature type="site" description="Histone H3K4me3 binding" evidence="8">
    <location>
        <position position="577"/>
    </location>
</feature>